<reference evidence="2" key="1">
    <citation type="submission" date="2023-03" db="UniProtKB">
        <authorList>
            <consortium name="EnsemblPlants"/>
        </authorList>
    </citation>
    <scope>IDENTIFICATION</scope>
</reference>
<evidence type="ECO:0000256" key="1">
    <source>
        <dbReference type="SAM" id="Phobius"/>
    </source>
</evidence>
<accession>A0A9I9CFM6</accession>
<protein>
    <submittedName>
        <fullName evidence="2">Uncharacterized protein</fullName>
    </submittedName>
</protein>
<proteinExistence type="predicted"/>
<dbReference type="EnsemblPlants" id="MELO3C002849.2.1">
    <property type="protein sequence ID" value="MELO3C002849.2.1"/>
    <property type="gene ID" value="MELO3C002849.2"/>
</dbReference>
<dbReference type="Gramene" id="MELO3C002849.2.1">
    <property type="protein sequence ID" value="MELO3C002849.2.1"/>
    <property type="gene ID" value="MELO3C002849.2"/>
</dbReference>
<keyword evidence="1" id="KW-1133">Transmembrane helix</keyword>
<feature type="transmembrane region" description="Helical" evidence="1">
    <location>
        <begin position="69"/>
        <end position="89"/>
    </location>
</feature>
<evidence type="ECO:0000313" key="2">
    <source>
        <dbReference type="EnsemblPlants" id="MELO3C002849.2.1"/>
    </source>
</evidence>
<organism evidence="2">
    <name type="scientific">Cucumis melo</name>
    <name type="common">Muskmelon</name>
    <dbReference type="NCBI Taxonomy" id="3656"/>
    <lineage>
        <taxon>Eukaryota</taxon>
        <taxon>Viridiplantae</taxon>
        <taxon>Streptophyta</taxon>
        <taxon>Embryophyta</taxon>
        <taxon>Tracheophyta</taxon>
        <taxon>Spermatophyta</taxon>
        <taxon>Magnoliopsida</taxon>
        <taxon>eudicotyledons</taxon>
        <taxon>Gunneridae</taxon>
        <taxon>Pentapetalae</taxon>
        <taxon>rosids</taxon>
        <taxon>fabids</taxon>
        <taxon>Cucurbitales</taxon>
        <taxon>Cucurbitaceae</taxon>
        <taxon>Benincaseae</taxon>
        <taxon>Cucumis</taxon>
    </lineage>
</organism>
<keyword evidence="1" id="KW-0472">Membrane</keyword>
<name>A0A9I9CFM6_CUCME</name>
<dbReference type="AlphaFoldDB" id="A0A9I9CFM6"/>
<sequence>MKLTKFSEVRMELFECSRLTAAVLFASRVVVRVDLRQSSSAVVVRVDRRRSSSVVIVRVSRCRRSSATVVIRGYHHFSLFIVVVAAMVLG</sequence>
<keyword evidence="1" id="KW-0812">Transmembrane</keyword>